<keyword evidence="4" id="KW-0288">FMN</keyword>
<comment type="caution">
    <text evidence="7">The sequence shown here is derived from an EMBL/GenBank/DDBJ whole genome shotgun (WGS) entry which is preliminary data.</text>
</comment>
<dbReference type="Pfam" id="PF00881">
    <property type="entry name" value="Nitroreductase"/>
    <property type="match status" value="1"/>
</dbReference>
<reference evidence="7" key="1">
    <citation type="submission" date="2019-08" db="EMBL/GenBank/DDBJ databases">
        <authorList>
            <person name="Kucharzyk K."/>
            <person name="Murdoch R.W."/>
            <person name="Higgins S."/>
            <person name="Loffler F."/>
        </authorList>
    </citation>
    <scope>NUCLEOTIDE SEQUENCE</scope>
</reference>
<dbReference type="AlphaFoldDB" id="A0A644WQA4"/>
<comment type="similarity">
    <text evidence="2">Belongs to the nitroreductase family.</text>
</comment>
<keyword evidence="5 7" id="KW-0560">Oxidoreductase</keyword>
<comment type="cofactor">
    <cofactor evidence="1">
        <name>FMN</name>
        <dbReference type="ChEBI" id="CHEBI:58210"/>
    </cofactor>
</comment>
<feature type="domain" description="Nitroreductase" evidence="6">
    <location>
        <begin position="20"/>
        <end position="195"/>
    </location>
</feature>
<dbReference type="PANTHER" id="PTHR43673">
    <property type="entry name" value="NAD(P)H NITROREDUCTASE YDGI-RELATED"/>
    <property type="match status" value="1"/>
</dbReference>
<evidence type="ECO:0000259" key="6">
    <source>
        <dbReference type="Pfam" id="PF00881"/>
    </source>
</evidence>
<dbReference type="InterPro" id="IPR000415">
    <property type="entry name" value="Nitroreductase-like"/>
</dbReference>
<evidence type="ECO:0000313" key="7">
    <source>
        <dbReference type="EMBL" id="MPM05827.1"/>
    </source>
</evidence>
<dbReference type="GO" id="GO:0016491">
    <property type="term" value="F:oxidoreductase activity"/>
    <property type="evidence" value="ECO:0007669"/>
    <property type="project" value="UniProtKB-KW"/>
</dbReference>
<dbReference type="InterPro" id="IPR029479">
    <property type="entry name" value="Nitroreductase"/>
</dbReference>
<evidence type="ECO:0000256" key="2">
    <source>
        <dbReference type="ARBA" id="ARBA00007118"/>
    </source>
</evidence>
<accession>A0A644WQA4</accession>
<dbReference type="EC" id="1.-.-.-" evidence="7"/>
<dbReference type="PANTHER" id="PTHR43673:SF2">
    <property type="entry name" value="NITROREDUCTASE"/>
    <property type="match status" value="1"/>
</dbReference>
<sequence>MIVVSLQYQKNDIMDAIKMIQERRSVNFFDPTKKLDEETLKNIINLAVNAPSASNLQPWRIIAIRSDEAKERFWNIAFKQPKVKESSVNLLIVGNLNGWNKDNPVWEEMLQSVGGKVEVVEASQKGAAAGNGSTEARRIAFAQANSGLLAMSIMYAASAYGVDSHPMNGFDYEAVHKEFGLADHEMPVMNICLGYFDKSKTLRPRRPRRGFDEIVEML</sequence>
<evidence type="ECO:0000256" key="4">
    <source>
        <dbReference type="ARBA" id="ARBA00022643"/>
    </source>
</evidence>
<proteinExistence type="inferred from homology"/>
<evidence type="ECO:0000256" key="1">
    <source>
        <dbReference type="ARBA" id="ARBA00001917"/>
    </source>
</evidence>
<dbReference type="CDD" id="cd02137">
    <property type="entry name" value="MhqN-like"/>
    <property type="match status" value="1"/>
</dbReference>
<evidence type="ECO:0000256" key="3">
    <source>
        <dbReference type="ARBA" id="ARBA00022630"/>
    </source>
</evidence>
<gene>
    <name evidence="7" type="primary">yodC_3</name>
    <name evidence="7" type="ORF">SDC9_52122</name>
</gene>
<name>A0A644WQA4_9ZZZZ</name>
<evidence type="ECO:0000256" key="5">
    <source>
        <dbReference type="ARBA" id="ARBA00023002"/>
    </source>
</evidence>
<protein>
    <submittedName>
        <fullName evidence="7">Putative NAD(P)H nitroreductase YodC</fullName>
        <ecNumber evidence="7">1.-.-.-</ecNumber>
    </submittedName>
</protein>
<organism evidence="7">
    <name type="scientific">bioreactor metagenome</name>
    <dbReference type="NCBI Taxonomy" id="1076179"/>
    <lineage>
        <taxon>unclassified sequences</taxon>
        <taxon>metagenomes</taxon>
        <taxon>ecological metagenomes</taxon>
    </lineage>
</organism>
<keyword evidence="3" id="KW-0285">Flavoprotein</keyword>
<dbReference type="EMBL" id="VSSQ01001169">
    <property type="protein sequence ID" value="MPM05827.1"/>
    <property type="molecule type" value="Genomic_DNA"/>
</dbReference>
<dbReference type="SUPFAM" id="SSF55469">
    <property type="entry name" value="FMN-dependent nitroreductase-like"/>
    <property type="match status" value="1"/>
</dbReference>
<dbReference type="Gene3D" id="3.40.109.10">
    <property type="entry name" value="NADH Oxidase"/>
    <property type="match status" value="1"/>
</dbReference>